<comment type="caution">
    <text evidence="7">The sequence shown here is derived from an EMBL/GenBank/DDBJ whole genome shotgun (WGS) entry which is preliminary data.</text>
</comment>
<evidence type="ECO:0000313" key="8">
    <source>
        <dbReference type="Proteomes" id="UP000216947"/>
    </source>
</evidence>
<name>A0A261R108_9BORD</name>
<dbReference type="CDD" id="cd03257">
    <property type="entry name" value="ABC_NikE_OppD_transporters"/>
    <property type="match status" value="1"/>
</dbReference>
<dbReference type="PROSITE" id="PS50893">
    <property type="entry name" value="ABC_TRANSPORTER_2"/>
    <property type="match status" value="1"/>
</dbReference>
<dbReference type="Pfam" id="PF00005">
    <property type="entry name" value="ABC_tran"/>
    <property type="match status" value="1"/>
</dbReference>
<dbReference type="InterPro" id="IPR003593">
    <property type="entry name" value="AAA+_ATPase"/>
</dbReference>
<dbReference type="GO" id="GO:0016887">
    <property type="term" value="F:ATP hydrolysis activity"/>
    <property type="evidence" value="ECO:0007669"/>
    <property type="project" value="InterPro"/>
</dbReference>
<feature type="domain" description="ABC transporter" evidence="6">
    <location>
        <begin position="11"/>
        <end position="257"/>
    </location>
</feature>
<dbReference type="AlphaFoldDB" id="A0A261R108"/>
<gene>
    <name evidence="7" type="ORF">CAL19_14450</name>
</gene>
<dbReference type="GO" id="GO:0015833">
    <property type="term" value="P:peptide transport"/>
    <property type="evidence" value="ECO:0007669"/>
    <property type="project" value="InterPro"/>
</dbReference>
<dbReference type="Gene3D" id="3.40.50.300">
    <property type="entry name" value="P-loop containing nucleotide triphosphate hydrolases"/>
    <property type="match status" value="1"/>
</dbReference>
<dbReference type="PANTHER" id="PTHR43776:SF7">
    <property type="entry name" value="D,D-DIPEPTIDE TRANSPORT ATP-BINDING PROTEIN DDPF-RELATED"/>
    <property type="match status" value="1"/>
</dbReference>
<dbReference type="GO" id="GO:0055085">
    <property type="term" value="P:transmembrane transport"/>
    <property type="evidence" value="ECO:0007669"/>
    <property type="project" value="UniProtKB-ARBA"/>
</dbReference>
<dbReference type="InterPro" id="IPR027417">
    <property type="entry name" value="P-loop_NTPase"/>
</dbReference>
<dbReference type="InterPro" id="IPR017871">
    <property type="entry name" value="ABC_transporter-like_CS"/>
</dbReference>
<dbReference type="NCBIfam" id="TIGR01727">
    <property type="entry name" value="oligo_HPY"/>
    <property type="match status" value="1"/>
</dbReference>
<keyword evidence="2" id="KW-0813">Transport</keyword>
<dbReference type="SUPFAM" id="SSF52540">
    <property type="entry name" value="P-loop containing nucleoside triphosphate hydrolases"/>
    <property type="match status" value="1"/>
</dbReference>
<dbReference type="SMART" id="SM00382">
    <property type="entry name" value="AAA"/>
    <property type="match status" value="1"/>
</dbReference>
<organism evidence="7 8">
    <name type="scientific">Bordetella genomosp. 7</name>
    <dbReference type="NCBI Taxonomy" id="1416805"/>
    <lineage>
        <taxon>Bacteria</taxon>
        <taxon>Pseudomonadati</taxon>
        <taxon>Pseudomonadota</taxon>
        <taxon>Betaproteobacteria</taxon>
        <taxon>Burkholderiales</taxon>
        <taxon>Alcaligenaceae</taxon>
        <taxon>Bordetella</taxon>
    </lineage>
</organism>
<reference evidence="8" key="1">
    <citation type="submission" date="2017-05" db="EMBL/GenBank/DDBJ databases">
        <title>Complete and WGS of Bordetella genogroups.</title>
        <authorList>
            <person name="Spilker T."/>
            <person name="Lipuma J."/>
        </authorList>
    </citation>
    <scope>NUCLEOTIDE SEQUENCE [LARGE SCALE GENOMIC DNA]</scope>
    <source>
        <strain evidence="8">AU18089</strain>
    </source>
</reference>
<accession>A0A261R108</accession>
<dbReference type="GO" id="GO:0005524">
    <property type="term" value="F:ATP binding"/>
    <property type="evidence" value="ECO:0007669"/>
    <property type="project" value="UniProtKB-KW"/>
</dbReference>
<keyword evidence="3" id="KW-0472">Membrane</keyword>
<protein>
    <submittedName>
        <fullName evidence="7">ABC transporter ATP-binding protein</fullName>
    </submittedName>
</protein>
<dbReference type="PANTHER" id="PTHR43776">
    <property type="entry name" value="TRANSPORT ATP-BINDING PROTEIN"/>
    <property type="match status" value="1"/>
</dbReference>
<dbReference type="InterPro" id="IPR013563">
    <property type="entry name" value="Oligopep_ABC_C"/>
</dbReference>
<evidence type="ECO:0000259" key="6">
    <source>
        <dbReference type="PROSITE" id="PS50893"/>
    </source>
</evidence>
<keyword evidence="5 7" id="KW-0067">ATP-binding</keyword>
<evidence type="ECO:0000256" key="5">
    <source>
        <dbReference type="ARBA" id="ARBA00022840"/>
    </source>
</evidence>
<evidence type="ECO:0000313" key="7">
    <source>
        <dbReference type="EMBL" id="OZI18342.1"/>
    </source>
</evidence>
<dbReference type="InterPro" id="IPR050319">
    <property type="entry name" value="ABC_transp_ATP-bind"/>
</dbReference>
<comment type="similarity">
    <text evidence="1">Belongs to the ABC transporter superfamily.</text>
</comment>
<sequence>MRAAPDGDVQMEVVGLSKRFTVRSRGKNAVLNAVSDVSFTVRKGETFSIVGESGCGKSTLGRCIARLLEPSGGQVLFEGRDIGGLAHGELRQLRRKIQFIFQDPYSSMNPRMRVRAILAEPLRNFSVPSASIEQRLQELLRLVSLKPDSLDKYPHQFSGGQRQRLVIARALALEPEFVVCDEPVSALDVSVQAQVINLLVDLQKSLRLTYLFISHDLSVVRHLSHSVAVMYLGRVVETGTRDEIFNTPRHPYTRALMAAVPRFSQASQGQAKAMRLSGEIPSPLSPPSGCAFRTRCPNAQAVCAETQPAARRFSDSHVVACHFA</sequence>
<keyword evidence="8" id="KW-1185">Reference proteome</keyword>
<dbReference type="EMBL" id="NEVK01000006">
    <property type="protein sequence ID" value="OZI18342.1"/>
    <property type="molecule type" value="Genomic_DNA"/>
</dbReference>
<keyword evidence="4" id="KW-0547">Nucleotide-binding</keyword>
<evidence type="ECO:0000256" key="3">
    <source>
        <dbReference type="ARBA" id="ARBA00022475"/>
    </source>
</evidence>
<evidence type="ECO:0000256" key="4">
    <source>
        <dbReference type="ARBA" id="ARBA00022741"/>
    </source>
</evidence>
<dbReference type="PROSITE" id="PS00211">
    <property type="entry name" value="ABC_TRANSPORTER_1"/>
    <property type="match status" value="1"/>
</dbReference>
<proteinExistence type="inferred from homology"/>
<dbReference type="Pfam" id="PF08352">
    <property type="entry name" value="oligo_HPY"/>
    <property type="match status" value="1"/>
</dbReference>
<dbReference type="FunFam" id="3.40.50.300:FF:000016">
    <property type="entry name" value="Oligopeptide ABC transporter ATP-binding component"/>
    <property type="match status" value="1"/>
</dbReference>
<dbReference type="InterPro" id="IPR003439">
    <property type="entry name" value="ABC_transporter-like_ATP-bd"/>
</dbReference>
<keyword evidence="3" id="KW-1003">Cell membrane</keyword>
<evidence type="ECO:0000256" key="2">
    <source>
        <dbReference type="ARBA" id="ARBA00022448"/>
    </source>
</evidence>
<evidence type="ECO:0000256" key="1">
    <source>
        <dbReference type="ARBA" id="ARBA00005417"/>
    </source>
</evidence>
<dbReference type="Proteomes" id="UP000216947">
    <property type="component" value="Unassembled WGS sequence"/>
</dbReference>